<dbReference type="EC" id="2.7.7.48" evidence="1"/>
<dbReference type="InterPro" id="IPR026890">
    <property type="entry name" value="Mononeg_mRNAcap"/>
</dbReference>
<evidence type="ECO:0000256" key="1">
    <source>
        <dbReference type="ARBA" id="ARBA00012494"/>
    </source>
</evidence>
<keyword evidence="17" id="KW-0808">Transferase</keyword>
<keyword evidence="6" id="KW-0511">Multifunctional enzyme</keyword>
<dbReference type="GO" id="GO:0016787">
    <property type="term" value="F:hydrolase activity"/>
    <property type="evidence" value="ECO:0007669"/>
    <property type="project" value="UniProtKB-KW"/>
</dbReference>
<evidence type="ECO:0000256" key="10">
    <source>
        <dbReference type="ARBA" id="ARBA00030436"/>
    </source>
</evidence>
<accession>A0A0B5KXD0</accession>
<dbReference type="InterPro" id="IPR025786">
    <property type="entry name" value="Mononega_L_MeTrfase"/>
</dbReference>
<evidence type="ECO:0000256" key="5">
    <source>
        <dbReference type="ARBA" id="ARBA00022801"/>
    </source>
</evidence>
<dbReference type="EC" id="2.7.7.88" evidence="2"/>
<dbReference type="GO" id="GO:0005524">
    <property type="term" value="F:ATP binding"/>
    <property type="evidence" value="ECO:0007669"/>
    <property type="project" value="InterPro"/>
</dbReference>
<keyword evidence="5" id="KW-0378">Hydrolase</keyword>
<comment type="catalytic activity">
    <reaction evidence="8">
        <text>a 5'-end (5'-triphosphoguanosine)-(2'-O-methyladenylyl)-adenylyl-cytidylyl-adenosine in mRNA + S-adenosyl-L-methionine = a 5'-end (N(7)-methyl 5'-triphosphoguanosine)-(2'-O-methyladenylyl)-adenylyl-cytidylyl-adenosine in mRNA + S-adenosyl-L-homocysteine</text>
        <dbReference type="Rhea" id="RHEA:65440"/>
        <dbReference type="Rhea" id="RHEA-COMP:16798"/>
        <dbReference type="Rhea" id="RHEA-COMP:16801"/>
        <dbReference type="ChEBI" id="CHEBI:57856"/>
        <dbReference type="ChEBI" id="CHEBI:59789"/>
        <dbReference type="ChEBI" id="CHEBI:156482"/>
        <dbReference type="ChEBI" id="CHEBI:156483"/>
    </reaction>
</comment>
<dbReference type="EMBL" id="KM817631">
    <property type="protein sequence ID" value="AJG39108.1"/>
    <property type="molecule type" value="Viral_cRNA"/>
</dbReference>
<evidence type="ECO:0000256" key="12">
    <source>
        <dbReference type="ARBA" id="ARBA00047332"/>
    </source>
</evidence>
<evidence type="ECO:0000313" key="17">
    <source>
        <dbReference type="EMBL" id="AJG39108.1"/>
    </source>
</evidence>
<evidence type="ECO:0000256" key="7">
    <source>
        <dbReference type="ARBA" id="ARBA00024494"/>
    </source>
</evidence>
<comment type="catalytic activity">
    <reaction evidence="12">
        <text>a 5'-end (5'-triphosphoguanosine)-adenylyl-adenylyl-cytidylyl-adenosine in mRNA + S-adenosyl-L-methionine = a 5'-end (5'-triphosphoguanosine)-(2'-O-methyladenylyl)-adenylyl-cytidylyl-adenosine in mRNA + S-adenosyl-L-homocysteine + H(+)</text>
        <dbReference type="Rhea" id="RHEA:65380"/>
        <dbReference type="Rhea" id="RHEA-COMP:16797"/>
        <dbReference type="Rhea" id="RHEA-COMP:16801"/>
        <dbReference type="ChEBI" id="CHEBI:15378"/>
        <dbReference type="ChEBI" id="CHEBI:57856"/>
        <dbReference type="ChEBI" id="CHEBI:59789"/>
        <dbReference type="ChEBI" id="CHEBI:156482"/>
        <dbReference type="ChEBI" id="CHEBI:156484"/>
    </reaction>
</comment>
<keyword evidence="17" id="KW-0548">Nucleotidyltransferase</keyword>
<keyword evidence="3" id="KW-0489">Methyltransferase</keyword>
<evidence type="ECO:0000259" key="16">
    <source>
        <dbReference type="PROSITE" id="PS51590"/>
    </source>
</evidence>
<keyword evidence="4" id="KW-0949">S-adenosyl-L-methionine</keyword>
<dbReference type="GO" id="GO:0004482">
    <property type="term" value="F:mRNA 5'-cap (guanine-N7-)-methyltransferase activity"/>
    <property type="evidence" value="ECO:0007669"/>
    <property type="project" value="InterPro"/>
</dbReference>
<evidence type="ECO:0000256" key="6">
    <source>
        <dbReference type="ARBA" id="ARBA00023268"/>
    </source>
</evidence>
<dbReference type="GO" id="GO:0003968">
    <property type="term" value="F:RNA-directed RNA polymerase activity"/>
    <property type="evidence" value="ECO:0007669"/>
    <property type="project" value="UniProtKB-KW"/>
</dbReference>
<evidence type="ECO:0000256" key="8">
    <source>
        <dbReference type="ARBA" id="ARBA00024499"/>
    </source>
</evidence>
<evidence type="ECO:0000256" key="3">
    <source>
        <dbReference type="ARBA" id="ARBA00022603"/>
    </source>
</evidence>
<dbReference type="Pfam" id="PF00946">
    <property type="entry name" value="Mononeg_RNA_pol"/>
    <property type="match status" value="1"/>
</dbReference>
<evidence type="ECO:0000256" key="13">
    <source>
        <dbReference type="ARBA" id="ARBA00047370"/>
    </source>
</evidence>
<evidence type="ECO:0000256" key="9">
    <source>
        <dbReference type="ARBA" id="ARBA00026099"/>
    </source>
</evidence>
<dbReference type="Pfam" id="PF14318">
    <property type="entry name" value="Mononeg_mRNAcap"/>
    <property type="match status" value="1"/>
</dbReference>
<proteinExistence type="predicted"/>
<keyword evidence="17" id="KW-0696">RNA-directed RNA polymerase</keyword>
<dbReference type="InterPro" id="IPR014023">
    <property type="entry name" value="Mononeg_RNA_pol_cat"/>
</dbReference>
<reference evidence="17" key="2">
    <citation type="journal article" date="2015" name="Elife">
        <title>Unprecedented genomic diversity of RNA viruses in arthropods reveals the ancestry of negative-sense RNA viruses.</title>
        <authorList>
            <person name="Li C.X."/>
            <person name="Shi M."/>
            <person name="Tian J.H."/>
            <person name="Lin X.D."/>
            <person name="Kang Y.J."/>
            <person name="Chen L.J."/>
            <person name="Qin X.C."/>
            <person name="Xu J."/>
            <person name="Holmes E.C."/>
            <person name="Zhang Y.Z."/>
        </authorList>
    </citation>
    <scope>NUCLEOTIDE SEQUENCE</scope>
    <source>
        <strain evidence="17">JSY-4</strain>
    </source>
</reference>
<comment type="catalytic activity">
    <reaction evidence="14">
        <text>GTP + H2O = GDP + phosphate + H(+)</text>
        <dbReference type="Rhea" id="RHEA:19669"/>
        <dbReference type="ChEBI" id="CHEBI:15377"/>
        <dbReference type="ChEBI" id="CHEBI:15378"/>
        <dbReference type="ChEBI" id="CHEBI:37565"/>
        <dbReference type="ChEBI" id="CHEBI:43474"/>
        <dbReference type="ChEBI" id="CHEBI:58189"/>
    </reaction>
</comment>
<gene>
    <name evidence="17" type="primary">L</name>
</gene>
<evidence type="ECO:0000259" key="15">
    <source>
        <dbReference type="PROSITE" id="PS50526"/>
    </source>
</evidence>
<organism evidence="17">
    <name type="scientific">Jingshan Fly Virus 2</name>
    <dbReference type="NCBI Taxonomy" id="1608054"/>
    <lineage>
        <taxon>Viruses</taxon>
        <taxon>Riboviria</taxon>
    </lineage>
</organism>
<dbReference type="EC" id="2.1.1.375" evidence="9"/>
<reference evidence="17" key="1">
    <citation type="submission" date="2014-09" db="EMBL/GenBank/DDBJ databases">
        <authorList>
            <person name="Li C.-X."/>
            <person name="Shi M."/>
            <person name="Tian J.-H."/>
            <person name="Lin X.-D."/>
            <person name="Kang Y.-J."/>
            <person name="Qin X.-C."/>
            <person name="Chen L.-J."/>
            <person name="Xu J."/>
            <person name="Holmes E.C."/>
        </authorList>
    </citation>
    <scope>NUCLEOTIDE SEQUENCE</scope>
    <source>
        <strain evidence="17">JSY-4</strain>
    </source>
</reference>
<comment type="catalytic activity">
    <reaction evidence="7">
        <text>a 5'-end triphospho-adenylyl-adenylyl-cytidylyl-adenosine in mRNA + GDP + H(+) = a 5'-end (5'-triphosphoguanosine)-adenylyl-adenylyl-cytidylyl-adenosine in mRNA + diphosphate</text>
        <dbReference type="Rhea" id="RHEA:65436"/>
        <dbReference type="Rhea" id="RHEA-COMP:16797"/>
        <dbReference type="Rhea" id="RHEA-COMP:16799"/>
        <dbReference type="ChEBI" id="CHEBI:15378"/>
        <dbReference type="ChEBI" id="CHEBI:33019"/>
        <dbReference type="ChEBI" id="CHEBI:58189"/>
        <dbReference type="ChEBI" id="CHEBI:156484"/>
        <dbReference type="ChEBI" id="CHEBI:156503"/>
        <dbReference type="EC" id="2.7.7.88"/>
    </reaction>
</comment>
<sequence length="2248" mass="258668">MKMDNLKSLLEYTNQTDFTNFLIDDIQSEIGSLMTISSITHPPQEIWMAFNHFWNTELSYVPYQLMSLKSFSNIESVKIPLENLRSDPDYTTLVHLFNLRMFLEYAVVITARPEKTIDTDGKDKEPNWVSHQDTNSGSYIHHGTFNNEKPFLLQVIATRNYVVLTIDKKNYLVDRNYLLLFHDIISQRFLCVFSSIIASLFNRSNYPSVKQLQVLFSIGDNLLHAFGNQAYNTLCLWEALVTSEAHLRTDDPATNNQFFRENISKEFILSQGVKNASYMKNYLVNNVLSYIRSLSLDILFQVFGLYRIWGHPTIDELAGVNKLKNIACQPRTINHKYISIVTCKWREYFSINYFKKHGKWPKIIINSDTPRTPLIKAIENNIYIDVNQTGYNLSDWMFIQFDKTFSVPERLELSEVIADKSTSLGYKKLKSYCVTKGTIGPSSERSVILQWFETHYNNPEEFLREIDTHGFPEDENVTGVYPKERELKIFARLFGLMTILKRLYVVITESLIAENILPYFPEITMTFDSITLQNKIYQNTKNTSATKHQVGKKATVIVNIDFEKWNSNMREEETIQLFKDIDNLHGYSNVISRTHEMFYNSTFYLADGTITPIDPQGKWIDSDGVWNNHLGGVEGQRQKGWTIFTVVILKYIAEINQLNCNIMGQGDNQVLLVEYDYVDDNTLRTQHQKFMSFLNDFLKQIGPPIKIEETWSSSHFFTYGKTPVFKGIPLSMSIKKLCKCGGLTNDTIQNLDSVCSSITANASAATASDYDPLVPYVVSSFETLLAINLHFSRPFFSYKPYMIRLNDSFRLPSLGISLTMPLNLKEYDMLNINKLSPLFLSVMAVFPSILGGLPTVQLTDLVNHGFPDPLTRELWNLKTLYHNLPSNHQLKPYIVHLVNPRLSSTINPVLICQDPVSLNLMRSSSASEKIKRQVFEFMATSINIKNHTFKAFMEKALLSQDALCQHLMTMKPFNPRVANSIITSTIHGRAQKMISKVNKSTTIIGLMRTHKERWMQIVNEDGNQFESLDDYKNQTYQFDVMFNNYEFNYLKSILYLAFVKRERPDHNMDYCSTTLATELRLMSWKTHVSGVTVAPPQELLSFHSSSGLSCISEQHPNPDIGYIRIINKCPDILRTEFITPINCPLGPYTPFFGTVTRNKVKWEGGELKDVAPSLMSGILDILCLPGWGTHSDSHLSELIYKIFNSMTDLDPKSYIPSPSQVSGTIEHRWQDKRTSHSSTLSVLYTLASYINITPDLFKPQSSHLFSGYQNFNISFQSLNTYIASTFTSIVINRQIDWFKCTHCHVSCASCIQPINEEPLNIDPIPESLGCLFEPQVDNPYCFVTAESLLSNMKTRSNILKPLISNMDEINNPNNLLSLTTAEYYMTEFSIPAVGKMSLQAHHLSTHQISVSTVGYLDIPAFFNSLISLRIIEYVFQQSCNLINHHHMPNNKLFNLALSSVTNTAVCWYKGMNSLLLNMNGWYKFRSIIPNLTLPSGSPPSGPEIWTFLSKTIKTYVILKYNLDTFTTWTQILLNDVSPTSRKMIFSPIIIHIITRIFTGQNLDNFLYTDYWYLLVAIRKLVASIRDNYTVHSNTNLLDLFDDPSCTIIITSIQRRLLLHITYYVIRCTNYKPMIVVPDAVAKLIGSKTIPSELNQPQELGDIYSNIYIDITNLPIGAHQLYVMRDRRKSTINKRNETYLKHEIITKPENVINHLYKPHSIGSTASYKLLSIYNQLCNYSCLPRLLTTTDTIASFADGDGGYTFTNGRIFPTAKLFFNTLFNDELLTSDGLNVYKPSTVCYIPSIQSRLDHLEFTTNIVSDISDETYAQRFSKLKLTIPVITCDAEGGFLNIYSNPSKMLSTLLIISSQSNTQILIFKCFMRNLDLAWGLSLMAFQYFHDVRLFRSLFSTCNNTEIFLVATSPRENPHHYFFQPVFDSDCKEHGFKLTYSILPNSSYNDFETTITKKYNTLFGETCFNISAAYSRSIRLPESDKCKVLFELQKLNTLKREKKCLAFPFDLIRSWRDEFLLVKYSSEPANRFRPSFLTSKYMKYMTSHYLIYLLLGLRQPFHVSDLYHVLDNYSSCWYPTFDGQWGFCIIHKRKVKQLGFNSKYIQLKNLLQKQDIKYILTQVGLLHNHLSPIIYSVIPDLKFPEPKFATLQTYWWKNINKTHLPLHYTPYQLIINSFIKEKGLLKLPLITTYSQLNHSSVELVIASLEAVYDHLTTLDLTDKTTVLHLTNIKQLLTLYR</sequence>
<evidence type="ECO:0000256" key="14">
    <source>
        <dbReference type="ARBA" id="ARBA00048548"/>
    </source>
</evidence>
<dbReference type="PROSITE" id="PS50526">
    <property type="entry name" value="RDRP_SSRNA_NEG_NONSEG"/>
    <property type="match status" value="1"/>
</dbReference>
<feature type="domain" description="RdRp catalytic" evidence="15">
    <location>
        <begin position="554"/>
        <end position="727"/>
    </location>
</feature>
<feature type="non-terminal residue" evidence="17">
    <location>
        <position position="2248"/>
    </location>
</feature>
<dbReference type="PROSITE" id="PS51590">
    <property type="entry name" value="SAM_MT_MNV_L"/>
    <property type="match status" value="1"/>
</dbReference>
<evidence type="ECO:0000256" key="11">
    <source>
        <dbReference type="ARBA" id="ARBA00031012"/>
    </source>
</evidence>
<evidence type="ECO:0000256" key="4">
    <source>
        <dbReference type="ARBA" id="ARBA00022691"/>
    </source>
</evidence>
<name>A0A0B5KXD0_9VIRU</name>
<evidence type="ECO:0000256" key="2">
    <source>
        <dbReference type="ARBA" id="ARBA00012582"/>
    </source>
</evidence>
<comment type="catalytic activity">
    <reaction evidence="13">
        <text>a 5'-end (5'-triphosphoguanosine)-adenylyl-adenylyl-cytidylyl-adenosine in mRNA + 2 S-adenosyl-L-methionine = a 5'-end (N(7)-methyl 5'-triphosphoguanosine)-(2'-O-methyladenylyl)-adenylyl-cytidylyl-adenosine in mRNA + 2 S-adenosyl-L-homocysteine + H(+)</text>
        <dbReference type="Rhea" id="RHEA:65376"/>
        <dbReference type="Rhea" id="RHEA-COMP:16797"/>
        <dbReference type="Rhea" id="RHEA-COMP:16798"/>
        <dbReference type="ChEBI" id="CHEBI:15378"/>
        <dbReference type="ChEBI" id="CHEBI:57856"/>
        <dbReference type="ChEBI" id="CHEBI:59789"/>
        <dbReference type="ChEBI" id="CHEBI:156483"/>
        <dbReference type="ChEBI" id="CHEBI:156484"/>
        <dbReference type="EC" id="2.1.1.375"/>
    </reaction>
</comment>
<protein>
    <recommendedName>
        <fullName evidence="11">Replicase</fullName>
        <ecNumber evidence="9">2.1.1.375</ecNumber>
        <ecNumber evidence="1">2.7.7.48</ecNumber>
        <ecNumber evidence="2">2.7.7.88</ecNumber>
    </recommendedName>
    <alternativeName>
        <fullName evidence="10">Transcriptase</fullName>
    </alternativeName>
</protein>
<feature type="domain" description="Mononegavirus-type SAM-dependent 2'-O-MTase" evidence="16">
    <location>
        <begin position="1716"/>
        <end position="1918"/>
    </location>
</feature>